<dbReference type="AlphaFoldDB" id="A0A2I1INL6"/>
<dbReference type="PANTHER" id="PTHR13697">
    <property type="entry name" value="PHOSPHOFRUCTOKINASE"/>
    <property type="match status" value="1"/>
</dbReference>
<dbReference type="GO" id="GO:0048029">
    <property type="term" value="F:monosaccharide binding"/>
    <property type="evidence" value="ECO:0007669"/>
    <property type="project" value="TreeGrafter"/>
</dbReference>
<dbReference type="EC" id="2.7.1.11" evidence="9"/>
<dbReference type="GO" id="GO:0046872">
    <property type="term" value="F:metal ion binding"/>
    <property type="evidence" value="ECO:0007669"/>
    <property type="project" value="UniProtKB-KW"/>
</dbReference>
<keyword evidence="12" id="KW-1185">Reference proteome</keyword>
<evidence type="ECO:0000259" key="10">
    <source>
        <dbReference type="Pfam" id="PF00365"/>
    </source>
</evidence>
<dbReference type="GO" id="GO:0006002">
    <property type="term" value="P:fructose 6-phosphate metabolic process"/>
    <property type="evidence" value="ECO:0007669"/>
    <property type="project" value="InterPro"/>
</dbReference>
<feature type="binding site" description="in other chain" evidence="9">
    <location>
        <begin position="135"/>
        <end position="137"/>
    </location>
    <ligand>
        <name>substrate</name>
        <note>ligand shared between dimeric partners</note>
    </ligand>
</feature>
<keyword evidence="9" id="KW-0547">Nucleotide-binding</keyword>
<feature type="binding site" evidence="9">
    <location>
        <begin position="76"/>
        <end position="77"/>
    </location>
    <ligand>
        <name>ATP</name>
        <dbReference type="ChEBI" id="CHEBI:30616"/>
    </ligand>
</feature>
<feature type="domain" description="Phosphofructokinase" evidence="10">
    <location>
        <begin position="6"/>
        <end position="321"/>
    </location>
</feature>
<dbReference type="STRING" id="33007.HMPREF3198_01531"/>
<comment type="subunit">
    <text evidence="9">Homodimer or homotetramer.</text>
</comment>
<comment type="similarity">
    <text evidence="9">Belongs to the phosphofructokinase type A (PFKA) family. Mixed-substrate PFK group III subfamily.</text>
</comment>
<protein>
    <recommendedName>
        <fullName evidence="9">ATP-dependent 6-phosphofructokinase</fullName>
        <shortName evidence="9">ATP-PFK</shortName>
        <shortName evidence="9">Phosphofructokinase</shortName>
        <ecNumber evidence="9">2.7.1.11</ecNumber>
    </recommendedName>
    <alternativeName>
        <fullName evidence="9">Phosphohexokinase</fullName>
    </alternativeName>
</protein>
<feature type="binding site" evidence="9">
    <location>
        <position position="14"/>
    </location>
    <ligand>
        <name>ATP</name>
        <dbReference type="ChEBI" id="CHEBI:30616"/>
    </ligand>
</feature>
<dbReference type="GO" id="GO:0042802">
    <property type="term" value="F:identical protein binding"/>
    <property type="evidence" value="ECO:0007669"/>
    <property type="project" value="TreeGrafter"/>
</dbReference>
<dbReference type="Pfam" id="PF00365">
    <property type="entry name" value="PFK"/>
    <property type="match status" value="1"/>
</dbReference>
<gene>
    <name evidence="9" type="primary">pfkA</name>
    <name evidence="11" type="ORF">CYJ19_03475</name>
</gene>
<proteinExistence type="inferred from homology"/>
<keyword evidence="3 9" id="KW-0963">Cytoplasm</keyword>
<evidence type="ECO:0000256" key="3">
    <source>
        <dbReference type="ARBA" id="ARBA00022490"/>
    </source>
</evidence>
<feature type="binding site" description="in other chain" evidence="9">
    <location>
        <begin position="179"/>
        <end position="181"/>
    </location>
    <ligand>
        <name>substrate</name>
        <note>ligand shared between dimeric partners</note>
    </ligand>
</feature>
<evidence type="ECO:0000256" key="1">
    <source>
        <dbReference type="ARBA" id="ARBA00001946"/>
    </source>
</evidence>
<evidence type="ECO:0000256" key="5">
    <source>
        <dbReference type="ARBA" id="ARBA00022723"/>
    </source>
</evidence>
<keyword evidence="4 9" id="KW-0808">Transferase</keyword>
<dbReference type="GO" id="GO:0070095">
    <property type="term" value="F:fructose-6-phosphate binding"/>
    <property type="evidence" value="ECO:0007669"/>
    <property type="project" value="TreeGrafter"/>
</dbReference>
<feature type="binding site" evidence="9">
    <location>
        <position position="172"/>
    </location>
    <ligand>
        <name>substrate</name>
        <note>ligand shared between dimeric partners</note>
    </ligand>
</feature>
<keyword evidence="6 9" id="KW-0418">Kinase</keyword>
<evidence type="ECO:0000313" key="12">
    <source>
        <dbReference type="Proteomes" id="UP000235122"/>
    </source>
</evidence>
<dbReference type="GeneID" id="35867576"/>
<dbReference type="GO" id="GO:0030388">
    <property type="term" value="P:fructose 1,6-bisphosphate metabolic process"/>
    <property type="evidence" value="ECO:0007669"/>
    <property type="project" value="TreeGrafter"/>
</dbReference>
<sequence length="375" mass="38388">MSKKKRIGILTAGGDSPGLNAAIRGFGKAAIGHHNMELVGFREGIRGMALNQTMPITSASLSGILTVGGTILGTSRDKPHKMDVGNGKEDMIPTILKNCEAASLDGVVMIGGGGTAKNAHRLAKAGLNVIHLPKTIDNDIAHTDTSFGFSTALGIATDAIDRLHSTAHSHHRIIVVEIMGHKAGWLALGSGIAGGADIILLPEIPYSIDSVAASISKRAKNGHPFSVVAIAEGARELSDAADYAAAQALIDGASNANAKAAAKKHRSMLEAAHRGNALKLAEQLEAATGLEARVTVLGYVQRGGTPNAEDRLLGTLLGGAGADLVAAGKYGITVAAKGQSAQAVPLKDVAGNLKTVPKDHPWVSAARHVGTCLGD</sequence>
<dbReference type="Gene3D" id="3.40.50.460">
    <property type="entry name" value="Phosphofructokinase domain"/>
    <property type="match status" value="1"/>
</dbReference>
<dbReference type="InterPro" id="IPR000023">
    <property type="entry name" value="Phosphofructokinase_dom"/>
</dbReference>
<feature type="binding site" evidence="9">
    <location>
        <position position="293"/>
    </location>
    <ligand>
        <name>substrate</name>
        <note>ligand shared between dimeric partners</note>
    </ligand>
</feature>
<organism evidence="11 12">
    <name type="scientific">Winkia neuii</name>
    <dbReference type="NCBI Taxonomy" id="33007"/>
    <lineage>
        <taxon>Bacteria</taxon>
        <taxon>Bacillati</taxon>
        <taxon>Actinomycetota</taxon>
        <taxon>Actinomycetes</taxon>
        <taxon>Actinomycetales</taxon>
        <taxon>Actinomycetaceae</taxon>
        <taxon>Winkia</taxon>
    </lineage>
</organism>
<keyword evidence="7 9" id="KW-0460">Magnesium</keyword>
<dbReference type="PIRSF" id="PIRSF000532">
    <property type="entry name" value="ATP_PFK_prok"/>
    <property type="match status" value="1"/>
</dbReference>
<dbReference type="GO" id="GO:0047334">
    <property type="term" value="F:diphosphate-fructose-6-phosphate 1-phosphotransferase activity"/>
    <property type="evidence" value="ECO:0007669"/>
    <property type="project" value="InterPro"/>
</dbReference>
<evidence type="ECO:0000256" key="6">
    <source>
        <dbReference type="ARBA" id="ARBA00022777"/>
    </source>
</evidence>
<accession>A0A2I1INL6</accession>
<evidence type="ECO:0000256" key="7">
    <source>
        <dbReference type="ARBA" id="ARBA00022842"/>
    </source>
</evidence>
<comment type="cofactor">
    <cofactor evidence="1 9">
        <name>Mg(2+)</name>
        <dbReference type="ChEBI" id="CHEBI:18420"/>
    </cofactor>
</comment>
<feature type="binding site" description="in other chain" evidence="9">
    <location>
        <begin position="299"/>
        <end position="302"/>
    </location>
    <ligand>
        <name>substrate</name>
        <note>ligand shared between dimeric partners</note>
    </ligand>
</feature>
<comment type="pathway">
    <text evidence="2 9">Carbohydrate degradation; glycolysis; D-glyceraldehyde 3-phosphate and glycerone phosphate from D-glucose: step 3/4.</text>
</comment>
<comment type="caution">
    <text evidence="11">The sequence shown here is derived from an EMBL/GenBank/DDBJ whole genome shotgun (WGS) entry which is preliminary data.</text>
</comment>
<comment type="function">
    <text evidence="9">Catalyzes the phosphorylation of D-fructose 6-phosphate to fructose 1,6-bisphosphate by ATP, the first committing step of glycolysis.</text>
</comment>
<feature type="site" description="Important for substrate specificity; cannot use PPi as phosphoryl donor" evidence="9">
    <location>
        <position position="114"/>
    </location>
</feature>
<reference evidence="11 12" key="1">
    <citation type="submission" date="2017-12" db="EMBL/GenBank/DDBJ databases">
        <title>Phylogenetic diversity of female urinary microbiome.</title>
        <authorList>
            <person name="Thomas-White K."/>
            <person name="Wolfe A.J."/>
        </authorList>
    </citation>
    <scope>NUCLEOTIDE SEQUENCE [LARGE SCALE GENOMIC DNA]</scope>
    <source>
        <strain evidence="11 12">UMB0402</strain>
    </source>
</reference>
<dbReference type="SUPFAM" id="SSF53784">
    <property type="entry name" value="Phosphofructokinase"/>
    <property type="match status" value="1"/>
</dbReference>
<keyword evidence="9" id="KW-0067">ATP-binding</keyword>
<dbReference type="InterPro" id="IPR012829">
    <property type="entry name" value="Phosphofructokinase_III"/>
</dbReference>
<dbReference type="InterPro" id="IPR012003">
    <property type="entry name" value="ATP_PFK_prok-type"/>
</dbReference>
<dbReference type="GO" id="GO:0005524">
    <property type="term" value="F:ATP binding"/>
    <property type="evidence" value="ECO:0007669"/>
    <property type="project" value="UniProtKB-KW"/>
</dbReference>
<dbReference type="InterPro" id="IPR022953">
    <property type="entry name" value="ATP_PFK"/>
</dbReference>
<evidence type="ECO:0000256" key="9">
    <source>
        <dbReference type="HAMAP-Rule" id="MF_01976"/>
    </source>
</evidence>
<dbReference type="GO" id="GO:0005945">
    <property type="term" value="C:6-phosphofructokinase complex"/>
    <property type="evidence" value="ECO:0007669"/>
    <property type="project" value="TreeGrafter"/>
</dbReference>
<dbReference type="PRINTS" id="PR00476">
    <property type="entry name" value="PHFRCTKINASE"/>
</dbReference>
<evidence type="ECO:0000313" key="11">
    <source>
        <dbReference type="EMBL" id="PKY72718.1"/>
    </source>
</evidence>
<evidence type="ECO:0000256" key="8">
    <source>
        <dbReference type="ARBA" id="ARBA00023152"/>
    </source>
</evidence>
<dbReference type="GO" id="GO:0016208">
    <property type="term" value="F:AMP binding"/>
    <property type="evidence" value="ECO:0007669"/>
    <property type="project" value="TreeGrafter"/>
</dbReference>
<dbReference type="HAMAP" id="MF_01976">
    <property type="entry name" value="Phosphofructokinase_III"/>
    <property type="match status" value="1"/>
</dbReference>
<dbReference type="PANTHER" id="PTHR13697:SF52">
    <property type="entry name" value="ATP-DEPENDENT 6-PHOSPHOFRUCTOKINASE 3"/>
    <property type="match status" value="1"/>
</dbReference>
<dbReference type="UniPathway" id="UPA00109">
    <property type="reaction ID" value="UER00182"/>
</dbReference>
<dbReference type="Gene3D" id="3.40.50.450">
    <property type="match status" value="1"/>
</dbReference>
<dbReference type="Proteomes" id="UP000235122">
    <property type="component" value="Unassembled WGS sequence"/>
</dbReference>
<dbReference type="InterPro" id="IPR035966">
    <property type="entry name" value="PKF_sf"/>
</dbReference>
<evidence type="ECO:0000256" key="2">
    <source>
        <dbReference type="ARBA" id="ARBA00004679"/>
    </source>
</evidence>
<keyword evidence="8 9" id="KW-0324">Glycolysis</keyword>
<evidence type="ECO:0000256" key="4">
    <source>
        <dbReference type="ARBA" id="ARBA00022679"/>
    </source>
</evidence>
<name>A0A2I1INL6_9ACTO</name>
<keyword evidence="5 9" id="KW-0479">Metal-binding</keyword>
<dbReference type="EMBL" id="PKKO01000002">
    <property type="protein sequence ID" value="PKY72718.1"/>
    <property type="molecule type" value="Genomic_DNA"/>
</dbReference>
<feature type="active site" description="Proton acceptor" evidence="9">
    <location>
        <position position="137"/>
    </location>
</feature>
<comment type="catalytic activity">
    <reaction evidence="9">
        <text>beta-D-fructose 6-phosphate + ATP = beta-D-fructose 1,6-bisphosphate + ADP + H(+)</text>
        <dbReference type="Rhea" id="RHEA:16109"/>
        <dbReference type="ChEBI" id="CHEBI:15378"/>
        <dbReference type="ChEBI" id="CHEBI:30616"/>
        <dbReference type="ChEBI" id="CHEBI:32966"/>
        <dbReference type="ChEBI" id="CHEBI:57634"/>
        <dbReference type="ChEBI" id="CHEBI:456216"/>
        <dbReference type="EC" id="2.7.1.11"/>
    </reaction>
</comment>
<dbReference type="GO" id="GO:0003872">
    <property type="term" value="F:6-phosphofructokinase activity"/>
    <property type="evidence" value="ECO:0007669"/>
    <property type="project" value="UniProtKB-UniRule"/>
</dbReference>
<comment type="subcellular location">
    <subcellularLocation>
        <location evidence="9">Cytoplasm</location>
    </subcellularLocation>
</comment>
<feature type="binding site" description="in other chain" evidence="9">
    <location>
        <position position="232"/>
    </location>
    <ligand>
        <name>substrate</name>
        <note>ligand shared between dimeric partners</note>
    </ligand>
</feature>
<dbReference type="GO" id="GO:0061621">
    <property type="term" value="P:canonical glycolysis"/>
    <property type="evidence" value="ECO:0007669"/>
    <property type="project" value="TreeGrafter"/>
</dbReference>
<dbReference type="NCBIfam" id="NF002872">
    <property type="entry name" value="PRK03202.1"/>
    <property type="match status" value="1"/>
</dbReference>
<comment type="caution">
    <text evidence="9">Lacks conserved residue(s) required for the propagation of feature annotation.</text>
</comment>
<dbReference type="RefSeq" id="WP_024331068.1">
    <property type="nucleotide sequence ID" value="NZ_JASOXK010000002.1"/>
</dbReference>